<keyword evidence="3" id="KW-1185">Reference proteome</keyword>
<keyword evidence="1" id="KW-0472">Membrane</keyword>
<evidence type="ECO:0000313" key="2">
    <source>
        <dbReference type="EMBL" id="NMF58977.1"/>
    </source>
</evidence>
<dbReference type="EMBL" id="JAAVJL010000001">
    <property type="protein sequence ID" value="NMF58977.1"/>
    <property type="molecule type" value="Genomic_DNA"/>
</dbReference>
<organism evidence="2 3">
    <name type="scientific">Pseudanabaena yagii GIHE-NHR1</name>
    <dbReference type="NCBI Taxonomy" id="2722753"/>
    <lineage>
        <taxon>Bacteria</taxon>
        <taxon>Bacillati</taxon>
        <taxon>Cyanobacteriota</taxon>
        <taxon>Cyanophyceae</taxon>
        <taxon>Pseudanabaenales</taxon>
        <taxon>Pseudanabaenaceae</taxon>
        <taxon>Pseudanabaena</taxon>
        <taxon>Pseudanabaena yagii</taxon>
    </lineage>
</organism>
<comment type="caution">
    <text evidence="2">The sequence shown here is derived from an EMBL/GenBank/DDBJ whole genome shotgun (WGS) entry which is preliminary data.</text>
</comment>
<dbReference type="RefSeq" id="WP_169363809.1">
    <property type="nucleotide sequence ID" value="NZ_JAAVJL010000001.1"/>
</dbReference>
<evidence type="ECO:0000313" key="3">
    <source>
        <dbReference type="Proteomes" id="UP000738376"/>
    </source>
</evidence>
<accession>A0ABX1LYM1</accession>
<keyword evidence="1" id="KW-0812">Transmembrane</keyword>
<evidence type="ECO:0008006" key="4">
    <source>
        <dbReference type="Google" id="ProtNLM"/>
    </source>
</evidence>
<gene>
    <name evidence="2" type="ORF">HC246_13355</name>
</gene>
<reference evidence="2 3" key="1">
    <citation type="submission" date="2020-03" db="EMBL/GenBank/DDBJ databases">
        <title>Draft Genome Sequence of 2-Methylisoborneol Producing Pseudanabaena yagii Strain GIHE-NHR1 Isolated from North Han River in South Korea.</title>
        <authorList>
            <person name="Jeong J."/>
        </authorList>
    </citation>
    <scope>NUCLEOTIDE SEQUENCE [LARGE SCALE GENOMIC DNA]</scope>
    <source>
        <strain evidence="2 3">GIHE-NHR1</strain>
    </source>
</reference>
<dbReference type="Proteomes" id="UP000738376">
    <property type="component" value="Unassembled WGS sequence"/>
</dbReference>
<feature type="transmembrane region" description="Helical" evidence="1">
    <location>
        <begin position="136"/>
        <end position="159"/>
    </location>
</feature>
<feature type="transmembrane region" description="Helical" evidence="1">
    <location>
        <begin position="223"/>
        <end position="247"/>
    </location>
</feature>
<proteinExistence type="predicted"/>
<protein>
    <recommendedName>
        <fullName evidence="4">Yip1 domain-containing protein</fullName>
    </recommendedName>
</protein>
<name>A0ABX1LYM1_9CYAN</name>
<feature type="transmembrane region" description="Helical" evidence="1">
    <location>
        <begin position="193"/>
        <end position="211"/>
    </location>
</feature>
<evidence type="ECO:0000256" key="1">
    <source>
        <dbReference type="SAM" id="Phobius"/>
    </source>
</evidence>
<keyword evidence="1" id="KW-1133">Transmembrane helix</keyword>
<sequence length="248" mass="28896">MQGTIIKFNIETQRGFIRDSFGKVYQFNAYNYYGLLPITVGMSVDFEVGKNPFYVRSISMVLPSRYIKLESDRKYDLDMDRYYKLKSSNDDFDEFIENINNFDFIDDYSSPDNQSYKEIKYKYFQQSKLKIRINTLIQVGISFCILFVVSVCLAINKILSSYLNRLNQLLIESNADEFSTSQFVIPFTMQCQLFIFVSTSVICSIYTLYMIQKQIAGKGSLKNVTLVVGVCLFPMTILCFFVFSYFAF</sequence>